<organism evidence="1 2">
    <name type="scientific">Dendrolimus kikuchii</name>
    <dbReference type="NCBI Taxonomy" id="765133"/>
    <lineage>
        <taxon>Eukaryota</taxon>
        <taxon>Metazoa</taxon>
        <taxon>Ecdysozoa</taxon>
        <taxon>Arthropoda</taxon>
        <taxon>Hexapoda</taxon>
        <taxon>Insecta</taxon>
        <taxon>Pterygota</taxon>
        <taxon>Neoptera</taxon>
        <taxon>Endopterygota</taxon>
        <taxon>Lepidoptera</taxon>
        <taxon>Glossata</taxon>
        <taxon>Ditrysia</taxon>
        <taxon>Bombycoidea</taxon>
        <taxon>Lasiocampidae</taxon>
        <taxon>Dendrolimus</taxon>
    </lineage>
</organism>
<reference evidence="1 2" key="1">
    <citation type="journal article" date="2021" name="Front. Genet.">
        <title>Chromosome-Level Genome Assembly Reveals Significant Gene Expansion in the Toll and IMD Signaling Pathways of Dendrolimus kikuchii.</title>
        <authorList>
            <person name="Zhou J."/>
            <person name="Wu P."/>
            <person name="Xiong Z."/>
            <person name="Liu N."/>
            <person name="Zhao N."/>
            <person name="Ji M."/>
            <person name="Qiu Y."/>
            <person name="Yang B."/>
        </authorList>
    </citation>
    <scope>NUCLEOTIDE SEQUENCE [LARGE SCALE GENOMIC DNA]</scope>
    <source>
        <strain evidence="1">Ann1</strain>
    </source>
</reference>
<dbReference type="Proteomes" id="UP000824533">
    <property type="component" value="Linkage Group LG07"/>
</dbReference>
<gene>
    <name evidence="1" type="ORF">K1T71_004579</name>
</gene>
<proteinExistence type="predicted"/>
<evidence type="ECO:0000313" key="1">
    <source>
        <dbReference type="EMBL" id="KAJ0179988.1"/>
    </source>
</evidence>
<dbReference type="EMBL" id="CM034393">
    <property type="protein sequence ID" value="KAJ0179988.1"/>
    <property type="molecule type" value="Genomic_DNA"/>
</dbReference>
<evidence type="ECO:0000313" key="2">
    <source>
        <dbReference type="Proteomes" id="UP000824533"/>
    </source>
</evidence>
<name>A0ACC1D7T8_9NEOP</name>
<protein>
    <submittedName>
        <fullName evidence="1">Uncharacterized protein</fullName>
    </submittedName>
</protein>
<keyword evidence="2" id="KW-1185">Reference proteome</keyword>
<sequence>MPMYQRPPFWRVPHQRTDPEDEPRVIGSRKKVTPGTPAGKELVRGDIIAKIDVYDARDLRHEDAQNLFKNAQNQIKLVVQRDVDREGPRGAGTPMAPRSPIPNATAPPYRTQSPLPPAWRGPESLPRSTPVLPQYSQFPLQQEGEYRTLLLSPSSARTDETIDESIQSQVSPISFKSEHITTAISAISIE</sequence>
<comment type="caution">
    <text evidence="1">The sequence shown here is derived from an EMBL/GenBank/DDBJ whole genome shotgun (WGS) entry which is preliminary data.</text>
</comment>
<accession>A0ACC1D7T8</accession>